<evidence type="ECO:0000256" key="2">
    <source>
        <dbReference type="PROSITE-ProRule" id="PRU00335"/>
    </source>
</evidence>
<keyword evidence="4" id="KW-0614">Plasmid</keyword>
<gene>
    <name evidence="4" type="ORF">CEP64_13940</name>
</gene>
<dbReference type="PROSITE" id="PS50977">
    <property type="entry name" value="HTH_TETR_2"/>
    <property type="match status" value="1"/>
</dbReference>
<dbReference type="GO" id="GO:0003677">
    <property type="term" value="F:DNA binding"/>
    <property type="evidence" value="ECO:0007669"/>
    <property type="project" value="UniProtKB-UniRule"/>
</dbReference>
<dbReference type="Gene3D" id="1.10.357.10">
    <property type="entry name" value="Tetracycline Repressor, domain 2"/>
    <property type="match status" value="1"/>
</dbReference>
<dbReference type="PANTHER" id="PTHR43479:SF11">
    <property type="entry name" value="ACREF_ENVCD OPERON REPRESSOR-RELATED"/>
    <property type="match status" value="1"/>
</dbReference>
<name>A0AAI8DL75_MAMSC</name>
<feature type="DNA-binding region" description="H-T-H motif" evidence="2">
    <location>
        <begin position="32"/>
        <end position="51"/>
    </location>
</feature>
<dbReference type="PRINTS" id="PR00455">
    <property type="entry name" value="HTHTETR"/>
</dbReference>
<dbReference type="SUPFAM" id="SSF46689">
    <property type="entry name" value="Homeodomain-like"/>
    <property type="match status" value="1"/>
</dbReference>
<dbReference type="Pfam" id="PF00440">
    <property type="entry name" value="TetR_N"/>
    <property type="match status" value="1"/>
</dbReference>
<dbReference type="InterPro" id="IPR009057">
    <property type="entry name" value="Homeodomain-like_sf"/>
</dbReference>
<accession>A0AAI8DL75</accession>
<protein>
    <submittedName>
        <fullName evidence="4">TetR/AcrR family transcriptional regulator</fullName>
    </submittedName>
</protein>
<sequence length="188" mass="22045">MIKLEVYILSTKEKIVESAKNLLITNGFHNMNVSDISHEAGFGKGTFYTYFKSKNELIGYFANSILDDMITELEKLNYNSNQSETLFQIIEIIFENNRKNSEIIKALFHSYMGTSNLNEWENMYRKFYSCIEKLLFEEYSKETLIKTQTVVGMIEYSAEQGYIFLNESDEHIKKRKAVVYELSKNIQL</sequence>
<evidence type="ECO:0000313" key="4">
    <source>
        <dbReference type="EMBL" id="ASE35715.1"/>
    </source>
</evidence>
<dbReference type="InterPro" id="IPR041603">
    <property type="entry name" value="YvdT_C"/>
</dbReference>
<evidence type="ECO:0000259" key="3">
    <source>
        <dbReference type="PROSITE" id="PS50977"/>
    </source>
</evidence>
<reference evidence="5" key="1">
    <citation type="submission" date="2017-06" db="EMBL/GenBank/DDBJ databases">
        <title>FDA dAtabase for Regulatory Grade micrObial Sequences (FDA-ARGOS): Supporting development and validation of Infectious Disease Dx tests.</title>
        <authorList>
            <person name="Goldberg B."/>
            <person name="Campos J."/>
            <person name="Tallon L."/>
            <person name="Sadzewicz L."/>
            <person name="Sengamalay N."/>
            <person name="Ott S."/>
            <person name="Godinez A."/>
            <person name="Nagaraj S."/>
            <person name="Vavikolanu K."/>
            <person name="Nadendla S."/>
            <person name="George J."/>
            <person name="Geyer C."/>
            <person name="Sichtig H."/>
        </authorList>
    </citation>
    <scope>NUCLEOTIDE SEQUENCE [LARGE SCALE GENOMIC DNA]</scope>
    <source>
        <strain evidence="5">FDAARGOS_285</strain>
        <plasmid evidence="5">unnamed1</plasmid>
    </source>
</reference>
<dbReference type="PANTHER" id="PTHR43479">
    <property type="entry name" value="ACREF/ENVCD OPERON REPRESSOR-RELATED"/>
    <property type="match status" value="1"/>
</dbReference>
<keyword evidence="1 2" id="KW-0238">DNA-binding</keyword>
<dbReference type="KEGG" id="sscu:CEP64_13940"/>
<proteinExistence type="predicted"/>
<dbReference type="EMBL" id="CP022047">
    <property type="protein sequence ID" value="ASE35715.1"/>
    <property type="molecule type" value="Genomic_DNA"/>
</dbReference>
<dbReference type="Pfam" id="PF17934">
    <property type="entry name" value="TetR_C_26"/>
    <property type="match status" value="1"/>
</dbReference>
<organism evidence="4 5">
    <name type="scientific">Mammaliicoccus sciuri</name>
    <name type="common">Staphylococcus sciuri</name>
    <dbReference type="NCBI Taxonomy" id="1296"/>
    <lineage>
        <taxon>Bacteria</taxon>
        <taxon>Bacillati</taxon>
        <taxon>Bacillota</taxon>
        <taxon>Bacilli</taxon>
        <taxon>Bacillales</taxon>
        <taxon>Staphylococcaceae</taxon>
        <taxon>Mammaliicoccus</taxon>
    </lineage>
</organism>
<feature type="domain" description="HTH tetR-type" evidence="3">
    <location>
        <begin position="9"/>
        <end position="69"/>
    </location>
</feature>
<evidence type="ECO:0000313" key="5">
    <source>
        <dbReference type="Proteomes" id="UP000197058"/>
    </source>
</evidence>
<dbReference type="InterPro" id="IPR050624">
    <property type="entry name" value="HTH-type_Tx_Regulator"/>
</dbReference>
<dbReference type="InterPro" id="IPR001647">
    <property type="entry name" value="HTH_TetR"/>
</dbReference>
<evidence type="ECO:0000256" key="1">
    <source>
        <dbReference type="ARBA" id="ARBA00023125"/>
    </source>
</evidence>
<dbReference type="Proteomes" id="UP000197058">
    <property type="component" value="Plasmid unnamed1"/>
</dbReference>
<geneLocation type="plasmid" evidence="4 5">
    <name>unnamed1</name>
</geneLocation>
<dbReference type="AlphaFoldDB" id="A0AAI8DL75"/>